<sequence length="1083" mass="123728">MPGAGVKNLYLAKSLKELNKLTDTPLQDVKNIKTACTSARRVYNEARSCQQLGDEEKSYVLFMRYFSLVKSIRKTLEYQKNKEYFDKLMGEHSFKETLTSAEKLSASLSKRYGVLQESKKSEEKETNKSPSLPEKENVVQKQTIIESNHTEPLFHEQTNGEKELTDDGEGKKENCITSQKLYELFMDNSVSLLIMDARPSKDFLNSHIKHSSCINVPSEILKPGITAVGLTKSIPEDFIFQWNQRNLVDFVIILDWNSTENSVKMGSPLHSLCEAIWKWDVSKILKSKPLVLEGGYEDWLLRYPMLTTNANVTAPNLDMSILSADLSNKLVSEVDYPNLDEAFSESSDSSSPVQDNTSFTVKFQDLSFKPVSTPPPVVNRSTKPSSFVENTDKKKAFFKERVDQSSFDSVSIDKSSGPESKSLSPKTIQIPDRKLKPKSTPSASSDTKLSIDRLSSPVKGSVEQDREQELQIKEHAVAEQSLDIAKEQLEKEKQFEALRLKRACEAEEGMRIELQKQEEALLERINALEEEKRKKDLEMQKIQDYCEKMRQQLKKHEQQKSEEQEKLGQIEAIKKTVLQETERLRRERKQKEKEQEELCKQKEKEKHDMEMREKTNKKSQEDNVHAKALSKHAAGSEVKGRPSSAKEGEYSVRLKEDVDHEDLSSKRGLSRSHSSPNIAQMIAEENDQSVKVRMPEFDRSLKPRNEISSSPTHYGAKLVELNAARLRNLTPVYGNQGQAGTGLKNLGNTCFMNSVLQCLVNTTTFAIHFISGRYKRQINIENKQGTRGELAEEFAIIVRAMWTGQYRSIAPKDFKNVVGKHIPGFLGYEQQDSHEFLVMLLEKLHGDLNRMNFKAKSKLPDLDDIPDSIAVTRFWDHHISHNNSFIVDEFEGLLQSTLTCLFCKKISSSYEVFSCLSIPIPSGNRCTIKDCLQLFLRTEQMSGEGAWDCPRCKQKRDAEKKLAICKLPQILIIHLKRFSYEGMWRRKLQNYVDFPLTDFDMKPYVNMPATKSYNLYGVTNHYGTLEGGHYIAHVKSSVNEKWYKYDDQEVSEMSPADVKTSAAYILFYTSVDLRVPLHASLKV</sequence>
<dbReference type="RefSeq" id="XP_013776151.2">
    <property type="nucleotide sequence ID" value="XM_013920697.2"/>
</dbReference>
<dbReference type="SMART" id="SM00450">
    <property type="entry name" value="RHOD"/>
    <property type="match status" value="1"/>
</dbReference>
<evidence type="ECO:0000256" key="1">
    <source>
        <dbReference type="ARBA" id="ARBA00000707"/>
    </source>
</evidence>
<dbReference type="InterPro" id="IPR001394">
    <property type="entry name" value="Peptidase_C19_UCH"/>
</dbReference>
<feature type="region of interest" description="Disordered" evidence="4">
    <location>
        <begin position="408"/>
        <end position="465"/>
    </location>
</feature>
<name>A0ABM1B743_LIMPO</name>
<feature type="region of interest" description="Disordered" evidence="4">
    <location>
        <begin position="586"/>
        <end position="675"/>
    </location>
</feature>
<reference evidence="8" key="1">
    <citation type="submission" date="2025-08" db="UniProtKB">
        <authorList>
            <consortium name="RefSeq"/>
        </authorList>
    </citation>
    <scope>IDENTIFICATION</scope>
    <source>
        <tissue evidence="8">Muscle</tissue>
    </source>
</reference>
<comment type="similarity">
    <text evidence="2">Belongs to the peptidase C19 family.</text>
</comment>
<dbReference type="InterPro" id="IPR018200">
    <property type="entry name" value="USP_CS"/>
</dbReference>
<dbReference type="InterPro" id="IPR038765">
    <property type="entry name" value="Papain-like_cys_pep_sf"/>
</dbReference>
<dbReference type="EC" id="3.4.19.12" evidence="3"/>
<dbReference type="PANTHER" id="PTHR21646">
    <property type="entry name" value="UBIQUITIN CARBOXYL-TERMINAL HYDROLASE"/>
    <property type="match status" value="1"/>
</dbReference>
<feature type="compositionally biased region" description="Basic and acidic residues" evidence="4">
    <location>
        <begin position="117"/>
        <end position="138"/>
    </location>
</feature>
<feature type="compositionally biased region" description="Basic and acidic residues" evidence="4">
    <location>
        <begin position="148"/>
        <end position="171"/>
    </location>
</feature>
<keyword evidence="7" id="KW-1185">Reference proteome</keyword>
<feature type="compositionally biased region" description="Polar residues" evidence="4">
    <location>
        <begin position="417"/>
        <end position="427"/>
    </location>
</feature>
<dbReference type="PROSITE" id="PS00972">
    <property type="entry name" value="USP_1"/>
    <property type="match status" value="1"/>
</dbReference>
<feature type="domain" description="Rhodanese" evidence="5">
    <location>
        <begin position="188"/>
        <end position="308"/>
    </location>
</feature>
<evidence type="ECO:0000256" key="4">
    <source>
        <dbReference type="SAM" id="MobiDB-lite"/>
    </source>
</evidence>
<dbReference type="Gene3D" id="1.20.58.80">
    <property type="entry name" value="Phosphotransferase system, lactose/cellobiose-type IIA subunit"/>
    <property type="match status" value="1"/>
</dbReference>
<dbReference type="PROSITE" id="PS50206">
    <property type="entry name" value="RHODANESE_3"/>
    <property type="match status" value="1"/>
</dbReference>
<protein>
    <recommendedName>
        <fullName evidence="3">ubiquitinyl hydrolase 1</fullName>
        <ecNumber evidence="3">3.4.19.12</ecNumber>
    </recommendedName>
</protein>
<feature type="domain" description="USP" evidence="6">
    <location>
        <begin position="741"/>
        <end position="1071"/>
    </location>
</feature>
<evidence type="ECO:0000256" key="2">
    <source>
        <dbReference type="ARBA" id="ARBA00009085"/>
    </source>
</evidence>
<feature type="compositionally biased region" description="Basic and acidic residues" evidence="4">
    <location>
        <begin position="586"/>
        <end position="625"/>
    </location>
</feature>
<dbReference type="SUPFAM" id="SSF140856">
    <property type="entry name" value="USP8 N-terminal domain-like"/>
    <property type="match status" value="1"/>
</dbReference>
<feature type="region of interest" description="Disordered" evidence="4">
    <location>
        <begin position="115"/>
        <end position="171"/>
    </location>
</feature>
<dbReference type="InterPro" id="IPR001763">
    <property type="entry name" value="Rhodanese-like_dom"/>
</dbReference>
<proteinExistence type="inferred from homology"/>
<dbReference type="Pfam" id="PF00443">
    <property type="entry name" value="UCH"/>
    <property type="match status" value="1"/>
</dbReference>
<feature type="region of interest" description="Disordered" evidence="4">
    <location>
        <begin position="553"/>
        <end position="572"/>
    </location>
</feature>
<evidence type="ECO:0000313" key="7">
    <source>
        <dbReference type="Proteomes" id="UP000694941"/>
    </source>
</evidence>
<evidence type="ECO:0000313" key="8">
    <source>
        <dbReference type="RefSeq" id="XP_013776151.2"/>
    </source>
</evidence>
<accession>A0ABM1B743</accession>
<evidence type="ECO:0000259" key="5">
    <source>
        <dbReference type="PROSITE" id="PS50206"/>
    </source>
</evidence>
<evidence type="ECO:0000259" key="6">
    <source>
        <dbReference type="PROSITE" id="PS50235"/>
    </source>
</evidence>
<dbReference type="PROSITE" id="PS00973">
    <property type="entry name" value="USP_2"/>
    <property type="match status" value="1"/>
</dbReference>
<dbReference type="CDD" id="cd02674">
    <property type="entry name" value="Peptidase_C19R"/>
    <property type="match status" value="1"/>
</dbReference>
<dbReference type="PROSITE" id="PS50235">
    <property type="entry name" value="USP_3"/>
    <property type="match status" value="1"/>
</dbReference>
<dbReference type="Gene3D" id="3.90.70.10">
    <property type="entry name" value="Cysteine proteinases"/>
    <property type="match status" value="1"/>
</dbReference>
<evidence type="ECO:0000256" key="3">
    <source>
        <dbReference type="ARBA" id="ARBA00012759"/>
    </source>
</evidence>
<dbReference type="InterPro" id="IPR036873">
    <property type="entry name" value="Rhodanese-like_dom_sf"/>
</dbReference>
<dbReference type="SUPFAM" id="SSF54001">
    <property type="entry name" value="Cysteine proteinases"/>
    <property type="match status" value="1"/>
</dbReference>
<comment type="catalytic activity">
    <reaction evidence="1">
        <text>Thiol-dependent hydrolysis of ester, thioester, amide, peptide and isopeptide bonds formed by the C-terminal Gly of ubiquitin (a 76-residue protein attached to proteins as an intracellular targeting signal).</text>
        <dbReference type="EC" id="3.4.19.12"/>
    </reaction>
</comment>
<dbReference type="InterPro" id="IPR050185">
    <property type="entry name" value="Ub_carboxyl-term_hydrolase"/>
</dbReference>
<dbReference type="PANTHER" id="PTHR21646:SF46">
    <property type="entry name" value="UBIQUITIN CARBOXYL-TERMINAL HYDROLASE"/>
    <property type="match status" value="1"/>
</dbReference>
<dbReference type="SUPFAM" id="SSF52821">
    <property type="entry name" value="Rhodanese/Cell cycle control phosphatase"/>
    <property type="match status" value="1"/>
</dbReference>
<dbReference type="InterPro" id="IPR028889">
    <property type="entry name" value="USP"/>
</dbReference>
<dbReference type="GeneID" id="106460942"/>
<gene>
    <name evidence="8" type="primary">LOC106460942</name>
</gene>
<feature type="compositionally biased region" description="Basic and acidic residues" evidence="4">
    <location>
        <begin position="638"/>
        <end position="665"/>
    </location>
</feature>
<dbReference type="InterPro" id="IPR015063">
    <property type="entry name" value="USP8_dimer"/>
</dbReference>
<dbReference type="Pfam" id="PF08969">
    <property type="entry name" value="USP8_dimer"/>
    <property type="match status" value="1"/>
</dbReference>
<organism evidence="7 8">
    <name type="scientific">Limulus polyphemus</name>
    <name type="common">Atlantic horseshoe crab</name>
    <dbReference type="NCBI Taxonomy" id="6850"/>
    <lineage>
        <taxon>Eukaryota</taxon>
        <taxon>Metazoa</taxon>
        <taxon>Ecdysozoa</taxon>
        <taxon>Arthropoda</taxon>
        <taxon>Chelicerata</taxon>
        <taxon>Merostomata</taxon>
        <taxon>Xiphosura</taxon>
        <taxon>Limulidae</taxon>
        <taxon>Limulus</taxon>
    </lineage>
</organism>
<feature type="compositionally biased region" description="Polar residues" evidence="4">
    <location>
        <begin position="439"/>
        <end position="448"/>
    </location>
</feature>
<dbReference type="Proteomes" id="UP000694941">
    <property type="component" value="Unplaced"/>
</dbReference>
<dbReference type="Gene3D" id="3.40.250.10">
    <property type="entry name" value="Rhodanese-like domain"/>
    <property type="match status" value="1"/>
</dbReference>